<accession>A0A516GYG2</accession>
<organism evidence="1 2">
    <name type="scientific">Ferrovibrio terrae</name>
    <dbReference type="NCBI Taxonomy" id="2594003"/>
    <lineage>
        <taxon>Bacteria</taxon>
        <taxon>Pseudomonadati</taxon>
        <taxon>Pseudomonadota</taxon>
        <taxon>Alphaproteobacteria</taxon>
        <taxon>Rhodospirillales</taxon>
        <taxon>Rhodospirillaceae</taxon>
        <taxon>Ferrovibrio</taxon>
    </lineage>
</organism>
<dbReference type="AlphaFoldDB" id="A0A516GYG2"/>
<name>A0A516GYG2_9PROT</name>
<reference evidence="1 2" key="1">
    <citation type="submission" date="2019-07" db="EMBL/GenBank/DDBJ databases">
        <title>Genome sequencing for Ferrovibrio sp. K5.</title>
        <authorList>
            <person name="Park S.-J."/>
        </authorList>
    </citation>
    <scope>NUCLEOTIDE SEQUENCE [LARGE SCALE GENOMIC DNA]</scope>
    <source>
        <strain evidence="1 2">K5</strain>
    </source>
</reference>
<protein>
    <submittedName>
        <fullName evidence="1">Uncharacterized protein</fullName>
    </submittedName>
</protein>
<dbReference type="KEGG" id="fer:FNB15_04475"/>
<evidence type="ECO:0000313" key="2">
    <source>
        <dbReference type="Proteomes" id="UP000317496"/>
    </source>
</evidence>
<dbReference type="OrthoDB" id="14876at2"/>
<evidence type="ECO:0000313" key="1">
    <source>
        <dbReference type="EMBL" id="QDO96574.1"/>
    </source>
</evidence>
<proteinExistence type="predicted"/>
<keyword evidence="2" id="KW-1185">Reference proteome</keyword>
<dbReference type="Proteomes" id="UP000317496">
    <property type="component" value="Chromosome"/>
</dbReference>
<gene>
    <name evidence="1" type="ORF">FNB15_04475</name>
</gene>
<sequence>MGGVVIGGLALAGIRASLSDAQAAAGFLSIAEDVPLMPGLAENADAAAVFDKPSGRIASTEAKGAVTASAVRQFYAATLPQLGWTRQDNEQYRRDKEQLRLGFVGRDGALTVRFELAPHQQ</sequence>
<dbReference type="EMBL" id="CP041636">
    <property type="protein sequence ID" value="QDO96574.1"/>
    <property type="molecule type" value="Genomic_DNA"/>
</dbReference>
<dbReference type="RefSeq" id="WP_144067555.1">
    <property type="nucleotide sequence ID" value="NZ_CP041636.1"/>
</dbReference>